<dbReference type="RefSeq" id="WP_177010403.1">
    <property type="nucleotide sequence ID" value="NZ_JACARV010000020.1"/>
</dbReference>
<dbReference type="EMBL" id="JACARV010000020">
    <property type="protein sequence ID" value="NWC80499.1"/>
    <property type="molecule type" value="Genomic_DNA"/>
</dbReference>
<dbReference type="Proteomes" id="UP000542695">
    <property type="component" value="Unassembled WGS sequence"/>
</dbReference>
<proteinExistence type="predicted"/>
<keyword evidence="1" id="KW-1133">Transmembrane helix</keyword>
<organism evidence="2 3">
    <name type="scientific">Pseudomonas putida</name>
    <name type="common">Arthrobacter siderocapsulatus</name>
    <dbReference type="NCBI Taxonomy" id="303"/>
    <lineage>
        <taxon>Bacteria</taxon>
        <taxon>Pseudomonadati</taxon>
        <taxon>Pseudomonadota</taxon>
        <taxon>Gammaproteobacteria</taxon>
        <taxon>Pseudomonadales</taxon>
        <taxon>Pseudomonadaceae</taxon>
        <taxon>Pseudomonas</taxon>
    </lineage>
</organism>
<gene>
    <name evidence="2" type="ORF">HX798_09335</name>
</gene>
<comment type="caution">
    <text evidence="2">The sequence shown here is derived from an EMBL/GenBank/DDBJ whole genome shotgun (WGS) entry which is preliminary data.</text>
</comment>
<dbReference type="AlphaFoldDB" id="A0A7Y7ZAQ5"/>
<name>A0A7Y7ZAQ5_PSEPU</name>
<reference evidence="2 3" key="1">
    <citation type="submission" date="2020-04" db="EMBL/GenBank/DDBJ databases">
        <title>Molecular characterization of pseudomonads from Agaricus bisporus reveal novel blotch 2 pathogens in Western Europe.</title>
        <authorList>
            <person name="Taparia T."/>
            <person name="Krijger M."/>
            <person name="Haynes E."/>
            <person name="Elpinstone J.G."/>
            <person name="Noble R."/>
            <person name="Van Der Wolf J."/>
        </authorList>
    </citation>
    <scope>NUCLEOTIDE SEQUENCE [LARGE SCALE GENOMIC DNA]</scope>
    <source>
        <strain evidence="2 3">P7765</strain>
    </source>
</reference>
<keyword evidence="1" id="KW-0472">Membrane</keyword>
<protein>
    <submittedName>
        <fullName evidence="2">Uncharacterized protein</fullName>
    </submittedName>
</protein>
<evidence type="ECO:0000313" key="3">
    <source>
        <dbReference type="Proteomes" id="UP000542695"/>
    </source>
</evidence>
<sequence length="335" mass="36721">MYINENMLNQLDCSLDENHREMVVMTMDYFRRHSHQRRGESGTQPPQLCSRSVSNFLDSAKSTISAGYGATAHPLVNTNWGVPTMMATNDARSIAILLRDIGGWGTKVRISTKNGIEYLILTGYPGLRNRLKGTRYKIGNAKLVDMGIGKYGIRGSTVKGFKLSCWVAVGVEVAEWLYSDERIWTDLFGAVGVELVKAGIATAVGYAAGVVAGLLITSAAAPLAFGAVFVFVVGIGLNVLDNHFGIKNSVKAGLRYATDHIEYFSDKIREINSTDLQRYAEQTVADIAASIADGIYKEAKDWVIRKTNLDGLNLPNWPSAPRMPSIPNLDLPRIF</sequence>
<accession>A0A7Y7ZAQ5</accession>
<feature type="transmembrane region" description="Helical" evidence="1">
    <location>
        <begin position="214"/>
        <end position="240"/>
    </location>
</feature>
<keyword evidence="1" id="KW-0812">Transmembrane</keyword>
<evidence type="ECO:0000256" key="1">
    <source>
        <dbReference type="SAM" id="Phobius"/>
    </source>
</evidence>
<evidence type="ECO:0000313" key="2">
    <source>
        <dbReference type="EMBL" id="NWC80499.1"/>
    </source>
</evidence>